<dbReference type="RefSeq" id="WP_138955442.1">
    <property type="nucleotide sequence ID" value="NZ_AP019799.1"/>
</dbReference>
<gene>
    <name evidence="1" type="ORF">VroAM7_33850</name>
</gene>
<dbReference type="AlphaFoldDB" id="A0A510IAD9"/>
<proteinExistence type="predicted"/>
<protein>
    <submittedName>
        <fullName evidence="1">Uncharacterized protein</fullName>
    </submittedName>
</protein>
<dbReference type="Proteomes" id="UP000315115">
    <property type="component" value="Chromosome 2"/>
</dbReference>
<accession>A0A510IAD9</accession>
<name>A0A510IAD9_9VIBR</name>
<organism evidence="1 2">
    <name type="scientific">Vibrio rotiferianus</name>
    <dbReference type="NCBI Taxonomy" id="190895"/>
    <lineage>
        <taxon>Bacteria</taxon>
        <taxon>Pseudomonadati</taxon>
        <taxon>Pseudomonadota</taxon>
        <taxon>Gammaproteobacteria</taxon>
        <taxon>Vibrionales</taxon>
        <taxon>Vibrionaceae</taxon>
        <taxon>Vibrio</taxon>
    </lineage>
</organism>
<evidence type="ECO:0000313" key="1">
    <source>
        <dbReference type="EMBL" id="BBL90732.1"/>
    </source>
</evidence>
<sequence>MKPHKPGLWHTITSFIFAVITSVLIGSSAFATPADGVFELEANANAVDDSGAGAPDDWGTPPLAGSAQVFSFEDDTATPDTIFTGGKKDIQDIPQLGWKTGTVLDKGDILHAYAAAYIINNELVLTFGADRFGNSGDAFLGFWFYQDSVGTNPDGTFSGQHVAGDLLIQVNYLQSANAGPEILVLEWDTSCKKAASNNPQDGECAAANLRLKVRSNALCAPGNQLVCASTNTSDATSPWPYTPKDGVDDVFPPETFFEGGVNITQLLQADTCFSAFAAETRASSSITAQLKDFVVGDFELCSVDITKTCNQAQVNDTEDGYVYTYSGDVINDGVGTLYDVVVEDLEAGTIHSLGSIPSGQSASYSGSFESTSNGLTNTVRVTAAATPGGQATITDTASDPCESLSLSPMISVNKSCTSGFKQTASGIIAEVSFSGMVCNTTPDLTLVNVSVVDDSGTPSDTADDVVVLSNVVLGPPGSGNECEPYSGSYIPTAFSNSETQSFRDTVTAVGFLKIDGTQATNTASADCDICPVPTD</sequence>
<reference evidence="2" key="1">
    <citation type="submission" date="2019-07" db="EMBL/GenBank/DDBJ databases">
        <title>Complete Genome Sequences of Vibrion rotiferianus strain AM7.</title>
        <authorList>
            <person name="Miyazaki K."/>
            <person name="Wiseschart A."/>
            <person name="Pootanakit K."/>
            <person name="Ishimori K."/>
            <person name="Kitahara K."/>
        </authorList>
    </citation>
    <scope>NUCLEOTIDE SEQUENCE [LARGE SCALE GENOMIC DNA]</scope>
    <source>
        <strain evidence="2">AM7</strain>
    </source>
</reference>
<dbReference type="EMBL" id="AP019799">
    <property type="protein sequence ID" value="BBL90732.1"/>
    <property type="molecule type" value="Genomic_DNA"/>
</dbReference>
<evidence type="ECO:0000313" key="2">
    <source>
        <dbReference type="Proteomes" id="UP000315115"/>
    </source>
</evidence>